<organism evidence="4">
    <name type="scientific">Erwinia billingiae (strain Eb661)</name>
    <dbReference type="NCBI Taxonomy" id="634500"/>
    <lineage>
        <taxon>Bacteria</taxon>
        <taxon>Pseudomonadati</taxon>
        <taxon>Pseudomonadota</taxon>
        <taxon>Gammaproteobacteria</taxon>
        <taxon>Enterobacterales</taxon>
        <taxon>Erwiniaceae</taxon>
        <taxon>Erwinia</taxon>
    </lineage>
</organism>
<dbReference type="InterPro" id="IPR049826">
    <property type="entry name" value="Ig-like_ice"/>
</dbReference>
<dbReference type="NCBIfam" id="NF033510">
    <property type="entry name" value="Ca_tandemer"/>
    <property type="match status" value="56"/>
</dbReference>
<name>D8MUQ8_ERWBE</name>
<dbReference type="NCBIfam" id="NF033677">
    <property type="entry name" value="biofilm_BapA_N"/>
    <property type="match status" value="1"/>
</dbReference>
<feature type="compositionally biased region" description="Gly residues" evidence="1">
    <location>
        <begin position="168"/>
        <end position="196"/>
    </location>
</feature>
<gene>
    <name evidence="3" type="ordered locus">EbC_30340</name>
</gene>
<dbReference type="Gene3D" id="2.60.40.10">
    <property type="entry name" value="Immunoglobulins"/>
    <property type="match status" value="56"/>
</dbReference>
<dbReference type="InterPro" id="IPR013783">
    <property type="entry name" value="Ig-like_fold"/>
</dbReference>
<dbReference type="Pfam" id="PF19077">
    <property type="entry name" value="Big_13"/>
    <property type="match status" value="22"/>
</dbReference>
<dbReference type="SMART" id="SM00089">
    <property type="entry name" value="PKD"/>
    <property type="match status" value="10"/>
</dbReference>
<sequence>MAELNDGRVDIVSRDDGKILSQANAGLSHNVLLNQPSVVRIHGTRDMVTGFERQGNDLILHMRDGSVVRYQQFFFDDVDGDHSELVFDDGVNPPEHALFPITNEFADAQTAMAVTPEYESLGSIEPLLLADTGASNGVITAAGIGALGLAGLAVGAIAGGGGGGGGGDDNNNGGTDGGNNGGTDGGNNGGNNGGGTTPLTPTVSVNAFTGDDVLTQAEKGSNQTLSGTTTNAEAGSTVTIVLNGKTYTTTVGADGSWSISLPAADLAALPNGSNTINVSVTNAEGNTATGTDVFTVQPEITQPNAPTIGINTFAGNDVLDGAERSTPQTLSGTTTNVQQGQTVTISLGGQTYTATVGANGSWSISVPASALQALANGESTITATVSNAAGASVSASHNFDVQAISVSSISISELSGDGQLNATESQSSLVISGFATGIPAGTVLSVTLGGKSYSATVGADGSWSTSVPAADLQQLPQGSNLVTATATLADGSVVQNSSAVSLEVHTTPPNATIDVPFGDGVLSGGEASTPQTLTGNTGSTGSGQTVTVTVGGTEYTGTVNNDGSWTVTVPPATLQNLPQGSNDITVVVTDPAGNTSTSTTPVNVVTAPPTVSVELSDALLNQTEVNQPLTISGLSNGSETVTVTLNGVTYTTAVNANGTWSVNVPASDLQTIPQGGTTVSVTATDAYGNTSAPTTTTLDVDTIAPTVSVETISTDGYVNAGELALPLSVNGQTEVGNTVLVQINGVDLTATVNPTTGAWTVSLDDIKGGIADGTYQVTVIATDAAGNRTETYTDVTFAADPANRPTVTVDPLTGDGVLNAAEVTQDQFLTGQTTNAPAGSQVQVTLADGNVYQGVVAAGGGWSITLPASELQTLTNGTQSFTVQVTDLAGNVNTATGSVDVNVDNSVASLSIGAISIDNALNANEANSDLLIGGVSVGLPENTALTVTFNGIGYAATVGADGSWTATVPAAALSGLANNTYTVSVTGVDAGGTTVSNEASLDVRTTFPNNIEVNAPFGDNILSSTETDSPQTLTGNTGVTFPDQSVTVTIGGVDYPATVNPDTGVWTLTLQPGVLQALPDGSTDVIVTVKDSLGNSISSTVPVTVDTTPPALTVAPFGNDGAINGQSQNQPLVVSGTAEAGSTISVVVGGVTYNTGTDAAGNWSVSVSPSTLQTLPDGKYDLSVTATDAGGNKTTELTPILKDTAAPDVSLAPVSGDGYLNAVEHGAALTLTGTAELGSTVQVTLNGGIYPATVDADGNWTVTVPAATVTQLVDGSYNVSVQATDAAGNVGTTTQTLQVIANAADLPTISVAPFTGDGILDGAEKGLSQFVTGSTTNVQAGQVVTVTMNGETYNGTVQSDGSWSVLVPASAFYQLANGTQNYTVDVSDVAGNPAATTGNYTVDNTFSAIAIGAISDDNMLNNVEAQNDLVIHGSSRFVAFGARILVRFNNVDYETTTNSDGSWNVTVPAAALGTLPNGDLTVTATATDVNGNVITTTHSLTSDVNPDFALVVDTPFVDGTLNGAESIADQTLTGSTGVTGAGQGVSIVLGGITYTGTVDANGNWSVSLPNAVLQALPQGNNPLVVTATDSAGNSTTLNDSFQVDTLAPALTVDAIAEDNRLNLAEQGQPLTLSGSGEFGDTVTISLNGQFYTATVTGTGNWSVDVPAAALVALTDGSYEVQVTTTDAAGNSTSVLRTLDVDLTPPTVTVNPASDGYLNAAESNQPLVVNGTGEVGNTVSVELNNVNYTAVVNADGVWSLTIPGNVVAGLANGSYTLNVTASDQAGNATDTSTTLVVDKNIPSIFVSDITANNVIDGAEQQVNQLITGTATNVEAGQTLTVSLNGVSYVTTVETGGSWQVSVPASDLAALANGSQTLSVSVTDLAGNTGTTDKTFSVDNTLSSIAFNPLSDDGYLNAVETESALNVTGNTTNVPVDSLVTFTLNGVAYTTTVSADGSWSLSVPATALAALPQGPVDAAVSVVAGNGTTVTSDGSLTVLNEPTLAPTLAPPFTDGVLNNAEAGVAQTLTGVTGQTGDGQTVVVNINGQDYNATVNSSGVWSLDLPSTVLQALPQGTTPVTVTVTDIAGNTATITPVPDITVATTLPTLTTGDVAGGDNIINQEEQASALVLSGTVSPGDTVNVLLNGTTYAATVDDAGNWSVTVPQTVVAGLADGPYALQIVASDVYGNTTTQNLPLSVDTAAPTFTVNDIAGDNIIDLAEQSQPLAITGTGTQGDAVTVTLGGQTYNTTVGSDGQWSVTVPASTLGNLTEGNNTVTVTVTDAAGNSAVQTPAVSVETAIDTTVIVNTVAGDDIVNAAEAQLGVNVTGSVADGSTTVVVNFNGTNYTATVGADGLWTAAIPASALTGVTDGPYSLTVTATPTTGQPVTVDRTVTVDLTPPALIVATISGDGSLNASEQGQPLAISGTGEVGDSIRVTLNGVTYQGTVDGDGNWTVAVPAADATALTNGTYPVTVTATDVAGNSTSANSSLAVDLTAPALSVAPIAGDGVLNVAEQAQPLTVSGTGENGAAISVTFQGAEYLTTVGSNGQWSLDIPADALAGLTNGNYTVTVVSTDLAGNTTTQDAPLNVVVDADSLPTLTLNAFAGNDVVDGAEQQVDQLLSGTTTNVQEGQLVTVTLNGVSYTGVVQASGDWSVTIPAAALGGLAEGSQTYSVTVSDAAGNISTVPGNFDINSSLSGVAINPVSGDGYLSFAEAQDPLIISGTTLNVAEGAALTVVLNGVTYPTTVAADGSWSISVPAATLQGLPDGALQLTVTSTDAAGNPVTSTAGLTVAITDLPVVTTDVPFVDGTLNGQEAGSPQTLTGTTGVTGDGQTVNVVINGVTYNGTVDGNGNWSVSVPADALQALPQGDTTAVVNVSDAAGNPATANLTLAVDSLPPAVAVGPVAGDNILNAAEQGAPLVVNGSSEANATVQITLNGVQYTAEVNDTGEWTVTVPAGDLAALTNGNYTLSVTATDPAGNSSTVDSTLAVKADAASLPTLTVNTFAGNDILDGAEQQTAQLLSGSTTNVEAGQIVTVTLNGQVYEATVQASGGWSVSIPSAALAALIDGTATFNVAVSDAAGNPVTATHSLTVNSEAAGISLDPLSTDGYLNAEEAQDALIVSGTTANVAEGSTVTVAFNGQTFTAVVGANGVWNAIIPASSLAGLPDGAVTLTASVTDNTGATVTGSSILNVHVNDLPLATADTPFSDGVLNGNEAALTQTLSGTTGVTGDGQTVSVVIGTTTYTGVVDADGNWTVSVPSVALQTLAQGDTSIPVTVTDVAGNSNILAIPFSVDTVAPTLSLNPVAGDGVVNNGEAAAEITVSGGSVGAEEGQTVTVTLNGQSYSTTVNAQGDWSLQLPAGLLQAAADGSYPLNVSLSDAAGNTGTITTTVVVATEALQPTINTPFVDGYLSISEAGADQTLTGTTGVSGAGQTVTVNINGADFTATVDANGNWTLPLSTATLQGLGDGIQTITVTAADAQGNTGTIDTTITVDLVAPTLALTPVAGDNIINAAEILQPVSISGTASVSEAGQQVTITFNGQTYQQTVQSDGTWKLDLPSSVTQTLADGTYPVIATLTDSAGNSTVQNLTVTVDASPANQPTITVGIVSGDDYINQAEAGQPLTIAGTTTNVAEGQTVTITLNNVTYTATVLADGTWTTSVPAANVGALTDGAQTISVSVTDTSGNPASSTHQVTVIAQAADLPVIAINPVTSDDVINFNESRSDVQITGTSQHIAAGDNITVTLNSKTYTATVDADGNWTATVPAADVQALNQGTNSVTASGNDVAGNPATSSENFTVDTNPPILDVTLGAGTDQILNLAEAVAGLLVGGTSEAGLTIDVTLNNKTYTTTVTDNGTWSLTIPAGDLLLLPDGTAQVGVSVTDTAGNTTTDLLDLGVAINTLPVLTLATPFVDGLLNAAEVTAAQILTGTATNLDVGTAVQVTIGNLTFAGTVQADGLWSANIPAGALSGLADGTLQVSVTATDAAGNPASVNGSVEVLANTLPVADIAVPFVDGALNAVEAGVDQIISGTTGIVGAGQTVELQIDNNVVTATVDANGNWSATLTPSMAADLGNGTHTIDVVVTDRAGNSSSDSLDFTAIITGLPAPTLVQPFVDGVLNATEAAAGGALTGVTGITGAQTVSVNINGAAYTATVDTATGQWSLALPANVLTTLPDGNWPIAVTVTDSVGNVGTTSGALLVAINDLPDVSINLPFGDGQLNISEAALAQAISGSTGKLGAGQTVNVSISGLNNGNPVAATVDAGGNWSLSLTPAQLGALANGTHTVSVTATDSAGNSDTAALDFTAVLTAPDPTINTLFGDGVLNIAEAAGALTLTGTTGATGANQGVQLRIDVAGVTYTGTVDADGNWSVALPAGTLSGLTAGTHSVNVTVTDPAGNSTTETLDFSAALTAPVATLATPFVDSFLNLAEATAGASLTGTAGANQAVRVTVGGTNYDVTAGTNGVWTLGLGAAELGALAQGTQAVTVVATDSAGNATTVAGSFTVDTQAPTVTITPFTGDNALTYVESLSAQTLSGTTVGASAGQLVTVTIGTSTLTGVVQADGSWSVNVTPAAIAQLGTSGTGTIGVSVADAAGNIGTASADVTIDLTLPATPLLTLAPVSTDNIVNATDGDTLTINGTFANLPALTGAGTITVTVDGVPVGTYPVATAAGTWSVTIPNLPANLADGTHTVQAQLVTVDDGTFTASEQILVDRVAPTLTIAAFAGDNVLNGSEAAVSQTISGTASTSEAGRAVTVTLEGKTYTAIVQANGSWSTSVPSGDLQALTQTGHTITATLSDAAGNLTTTTDTFTVDTGAPLIQVEALLGDNLLNATDILTTQLLTGTASGAEGQTIGLYLGDGAPIATAIVQPNGTFSIQLTPEVLGSLTDGTLVFGLRVDDAAGNQTDATVTINKVVNSALNLVVDSLFGDGFLNAADTAVAQTITGVATSAGVGATVSLTLGGTTLTANVGQDGNFALVVPPSLLGALQPGSTELELVLTDAAGNSRTIGETVTTILTAPVIGALDTLFGGDGLLNIAEAALTQTVGGTVTAATGSTVTVTLGTKSYQSTVNALGRWSVNIPPLDLAALTDGTLALGVKVVDPAGNTSSTAVNVGIFTATPTVSIGSIFGDGILNIADALTNQTISGTVNNAVAGSIVHVSVGNTTVDATVGSNGAFTATITPALLSTLTSGNLTVTASVTDPAGNTSPVVSAGAVVKLTAPSITINPLFGDGLLNVADAVLGQTIGGTITGADAGSRVVVTIGSTQFVTTTAANGTFSLALTPTLLQGLTDGNLSVGVSVTDSAGNTTASSASALVGLQVPTITLNPLFGDGVLSLLESLVTQTISGTVGNGVAVGSTVTINLGSSTVTATVGQGGVFSAQIAPNILGTLLDGNLTVGVSVADAVGNVASTSAGLKVGIHSTPTLTLNTVFGDGVLSASDLNAAQTISGSSTNLTAGTTVSVSLSGKTYTTTVGSGGSWSLSVPKADLTALANGTLTATATATDAYGNQASNTGSLSVIAQTPPTVTISSVFGDGLLNATDALSAQTISGTSTNAEGSVITVRVGTATLTTTVGANGAWSVSVPAATLAALPDGTDSVTATLTNAAGNAGSGATTVLVGTHTLPTVAITNSSVFGGDHYLNLSEANVAETISGTSTNGVGSTVSVNVAGNIYTTTVLANGTWSVTVPSAALKNIADGSTNVTVTLTDAVGNTSTASDAFTAVTHNLPAIGVDPILSLVSVLVTGLTVSGGTLNLAQGTRLNVTLNGTTLQATTDALGRYSVKFTGGLLTALSLSSIVTVTAVDAAGNPASASNTLLLGSLLPVSTSSVATASVMMAVVADDTSAAAASTHSTTTDTSTTAVTHAATVDSTLVTGSDTSSTDTSTTTHDATAAAVTATDTAAVADSSAYTIGGVVITLADGHTVEGASVTGSTGNDTVTVNSLNFTHIDGGAGTDTLVLNGEHMALDLTSLGLKVEHIEVIDLGKAGTNSVKLDLNEALNITDSQTNDLVIKGTTGDQVTLANSDGGVWATSGQRTVDGQTFDVYHNSALSSANTLGDVLVQHNLQVHVV</sequence>
<dbReference type="HOGENOM" id="CLU_000054_0_0_6"/>
<dbReference type="GeneID" id="90513010"/>
<feature type="domain" description="PKD/Chitinase" evidence="2">
    <location>
        <begin position="1226"/>
        <end position="1302"/>
    </location>
</feature>
<feature type="domain" description="PKD/Chitinase" evidence="2">
    <location>
        <begin position="4341"/>
        <end position="4409"/>
    </location>
</feature>
<evidence type="ECO:0000313" key="4">
    <source>
        <dbReference type="Proteomes" id="UP000008793"/>
    </source>
</evidence>
<keyword evidence="4" id="KW-1185">Reference proteome</keyword>
<feature type="domain" description="PKD/Chitinase" evidence="2">
    <location>
        <begin position="3285"/>
        <end position="3395"/>
    </location>
</feature>
<feature type="domain" description="PKD/Chitinase" evidence="2">
    <location>
        <begin position="3416"/>
        <end position="3495"/>
    </location>
</feature>
<evidence type="ECO:0000313" key="3">
    <source>
        <dbReference type="EMBL" id="CAX60565.1"/>
    </source>
</evidence>
<dbReference type="InterPro" id="IPR022409">
    <property type="entry name" value="PKD/Chitinase_dom"/>
</dbReference>
<dbReference type="Proteomes" id="UP000008793">
    <property type="component" value="Chromosome"/>
</dbReference>
<evidence type="ECO:0000256" key="1">
    <source>
        <dbReference type="SAM" id="MobiDB-lite"/>
    </source>
</evidence>
<protein>
    <submittedName>
        <fullName evidence="3">Putative hemagglutinin/hemolysin/adhesin-related protein</fullName>
    </submittedName>
</protein>
<feature type="domain" description="PKD/Chitinase" evidence="2">
    <location>
        <begin position="2505"/>
        <end position="2590"/>
    </location>
</feature>
<dbReference type="NCBIfam" id="NF012196">
    <property type="entry name" value="Ig_like_ice"/>
    <property type="match status" value="9"/>
</dbReference>
<dbReference type="InterPro" id="IPR044016">
    <property type="entry name" value="Big_13"/>
</dbReference>
<feature type="domain" description="PKD/Chitinase" evidence="2">
    <location>
        <begin position="2402"/>
        <end position="2493"/>
    </location>
</feature>
<feature type="domain" description="PKD/Chitinase" evidence="2">
    <location>
        <begin position="5442"/>
        <end position="5521"/>
    </location>
</feature>
<evidence type="ECO:0000259" key="2">
    <source>
        <dbReference type="SMART" id="SM00089"/>
    </source>
</evidence>
<dbReference type="KEGG" id="ebi:EbC_30340"/>
<feature type="domain" description="PKD/Chitinase" evidence="2">
    <location>
        <begin position="4226"/>
        <end position="4307"/>
    </location>
</feature>
<dbReference type="Pfam" id="PF22783">
    <property type="entry name" value="BapA_N"/>
    <property type="match status" value="1"/>
</dbReference>
<feature type="region of interest" description="Disordered" evidence="1">
    <location>
        <begin position="168"/>
        <end position="205"/>
    </location>
</feature>
<feature type="domain" description="PKD/Chitinase" evidence="2">
    <location>
        <begin position="2870"/>
        <end position="2991"/>
    </location>
</feature>
<proteinExistence type="predicted"/>
<reference evidence="3 4" key="1">
    <citation type="journal article" date="2010" name="BMC Genomics">
        <title>Genome comparison of the epiphytic bacteria Erwinia billingiae and E. tasmaniensis with the pear pathogen E. pyrifoliae.</title>
        <authorList>
            <person name="Kube M."/>
            <person name="Migdoll A.M."/>
            <person name="Gehring I."/>
            <person name="Heitmann K."/>
            <person name="Mayer Y."/>
            <person name="Kuhl H."/>
            <person name="Knaust F."/>
            <person name="Geider K."/>
            <person name="Reinhardt R."/>
        </authorList>
    </citation>
    <scope>NUCLEOTIDE SEQUENCE [LARGE SCALE GENOMIC DNA]</scope>
    <source>
        <strain evidence="3 4">Eb661</strain>
    </source>
</reference>
<dbReference type="RefSeq" id="WP_013203050.1">
    <property type="nucleotide sequence ID" value="NC_014306.1"/>
</dbReference>
<dbReference type="STRING" id="634500.EbC_30340"/>
<dbReference type="InterPro" id="IPR048051">
    <property type="entry name" value="BapA-like_prefix-like"/>
</dbReference>
<feature type="domain" description="PKD/Chitinase" evidence="2">
    <location>
        <begin position="3507"/>
        <end position="3595"/>
    </location>
</feature>
<dbReference type="EMBL" id="FP236843">
    <property type="protein sequence ID" value="CAX60565.1"/>
    <property type="molecule type" value="Genomic_DNA"/>
</dbReference>
<dbReference type="eggNOG" id="COG2911">
    <property type="taxonomic scope" value="Bacteria"/>
</dbReference>
<dbReference type="eggNOG" id="COG2373">
    <property type="taxonomic scope" value="Bacteria"/>
</dbReference>
<accession>D8MUQ8</accession>